<dbReference type="Proteomes" id="UP001301769">
    <property type="component" value="Unassembled WGS sequence"/>
</dbReference>
<protein>
    <recommendedName>
        <fullName evidence="4">Nephrocystin 3-like N-terminal domain-containing protein</fullName>
    </recommendedName>
</protein>
<keyword evidence="1" id="KW-0677">Repeat</keyword>
<evidence type="ECO:0000256" key="1">
    <source>
        <dbReference type="ARBA" id="ARBA00022737"/>
    </source>
</evidence>
<keyword evidence="6" id="KW-1185">Reference proteome</keyword>
<dbReference type="EMBL" id="MU858095">
    <property type="protein sequence ID" value="KAK4214328.1"/>
    <property type="molecule type" value="Genomic_DNA"/>
</dbReference>
<keyword evidence="2" id="KW-0040">ANK repeat</keyword>
<dbReference type="InterPro" id="IPR029058">
    <property type="entry name" value="AB_hydrolase_fold"/>
</dbReference>
<proteinExistence type="predicted"/>
<feature type="compositionally biased region" description="Low complexity" evidence="3">
    <location>
        <begin position="758"/>
        <end position="767"/>
    </location>
</feature>
<dbReference type="SMART" id="SM00248">
    <property type="entry name" value="ANK"/>
    <property type="match status" value="7"/>
</dbReference>
<organism evidence="5 6">
    <name type="scientific">Rhypophila decipiens</name>
    <dbReference type="NCBI Taxonomy" id="261697"/>
    <lineage>
        <taxon>Eukaryota</taxon>
        <taxon>Fungi</taxon>
        <taxon>Dikarya</taxon>
        <taxon>Ascomycota</taxon>
        <taxon>Pezizomycotina</taxon>
        <taxon>Sordariomycetes</taxon>
        <taxon>Sordariomycetidae</taxon>
        <taxon>Sordariales</taxon>
        <taxon>Naviculisporaceae</taxon>
        <taxon>Rhypophila</taxon>
    </lineage>
</organism>
<sequence length="1466" mass="162468">MVESIEGVADIDFTVVYEPNDEAPRAIVEDTHLQHGPLSNPRPKSQPKSKKNKSIRARVLGRIRKSETAPIAGVDDASPSTLSRPPCAFWPRDMLPHDCPQSRILVYGYDSKVTKYMKAATNKNSLLSHAKDLLFALSRTRELDRPLILVAHSLGGIVVKEMLAQSSMATDDVLKNIVGCSSSVIFMGTPHRGSPQLAALGEWARSVVGSGLRMETNDAILNALNLKTTDLERAQESFSSIWLKHDFRVKTLQEGMGLTGVNLSVLGNKVVPDHSSLIGDARERAETIQANHMDMCRFTGPEDPNYAKLSGEIVAVYASLIKLKEQDVKSDGHVHILRVLNGIRPAVGHPGSTDFKRPTLHEDGISALRSLRYSFMNRRQRSLEAEKPAQQTCKWLFEQQEYREWVLNANQENSCGLISLKGKPGAGKSTLMHEAFRRAEIELGLQNEIAAFFFNAKGSDLEHSAEGLFRSLLHQLLPRRPIYLRQLVALLSTKQEALDCEEDKSPFTEPDLKDILCSLLSDAAPMTYIFIDALDECNPEGIRPVAYFCREITKSAPYVSICISSRHYPSISLTDCPEIMVENHNHDDIARYVDQRLGLGIADIEPEKQIIKDRILDKAAGVFLWVTLVVDDILQKRDEGKSLTSLLADLDAIPGELEALYLTVLGTVDQRRWKKTTRLFQWAVLATRPLRLNEWDHILAFMAKPPASLWVWRVCAGRMDSRKLNVEEIDKKLRALSKGLIEVRNSDMEDAHGGGSEGSSVEPGAGSLESGDGENRVVQVIHESVRELFLKRGGVAALGGIPGKQFVVDGHLAIMGSCLDYINVPELDGLVKARIEPDIVPQETKRINSSSSLSLVDVEDRWASHSVYSFGSAYSHANSRRARSSGPDVAEQNPAGGVLQPLRPEKVSKAPAELSVFEMLKKSSDEAWSRDYYAQRMMLYNIAADEISIHPSAVTRSVAGETRILDDYPALLSYAVFEMFRHARLAQDSGADPTDIIKRLQERDNRLWIRRLALAEDVPLSTGLFFHAAEQGLFSWMAAMDKCSTNRHRQLNEQSLSSVRTYQTSLQRHEHTTNVDNIQRSAIPVSDLMPALNCRCSSCGTLFVAMLEAVKRRNTAALERLSRYSQIGTLFTDSNLRTILHILARIPDVLLLQVEEVLLKHHSRFTDDHGRTALHIAIGRDNGESLRASKIAEMLLGAGAEVNAMEKEGHTALHRACFHIPEPSPERSATELDDCEASDEQPNILKLVDLLLRGGADIGAKSKVDATPLHIACRSGEKWRESCPNTLAVVKRLLDAGADPCAVTIKEETALHIAAARSTRGVAAELIRRGTPIMACDQLLQNALHHAAWAGNNPVAEEILESGGERIRINIVDNQGSTPLHFACQFYDDKGDPALQERSPKLMRNLLQRGATIHEPKNWLGLTPFQIAEQRGLSNVVGLLKEYGGDPPSQSKTVAVFRRVGEWIGF</sequence>
<dbReference type="InterPro" id="IPR002110">
    <property type="entry name" value="Ankyrin_rpt"/>
</dbReference>
<evidence type="ECO:0000313" key="6">
    <source>
        <dbReference type="Proteomes" id="UP001301769"/>
    </source>
</evidence>
<dbReference type="InterPro" id="IPR036770">
    <property type="entry name" value="Ankyrin_rpt-contain_sf"/>
</dbReference>
<reference evidence="5" key="2">
    <citation type="submission" date="2023-05" db="EMBL/GenBank/DDBJ databases">
        <authorList>
            <consortium name="Lawrence Berkeley National Laboratory"/>
            <person name="Steindorff A."/>
            <person name="Hensen N."/>
            <person name="Bonometti L."/>
            <person name="Westerberg I."/>
            <person name="Brannstrom I.O."/>
            <person name="Guillou S."/>
            <person name="Cros-Aarteil S."/>
            <person name="Calhoun S."/>
            <person name="Haridas S."/>
            <person name="Kuo A."/>
            <person name="Mondo S."/>
            <person name="Pangilinan J."/>
            <person name="Riley R."/>
            <person name="Labutti K."/>
            <person name="Andreopoulos B."/>
            <person name="Lipzen A."/>
            <person name="Chen C."/>
            <person name="Yanf M."/>
            <person name="Daum C."/>
            <person name="Ng V."/>
            <person name="Clum A."/>
            <person name="Ohm R."/>
            <person name="Martin F."/>
            <person name="Silar P."/>
            <person name="Natvig D."/>
            <person name="Lalanne C."/>
            <person name="Gautier V."/>
            <person name="Ament-Velasquez S.L."/>
            <person name="Kruys A."/>
            <person name="Hutchinson M.I."/>
            <person name="Powell A.J."/>
            <person name="Barry K."/>
            <person name="Miller A.N."/>
            <person name="Grigoriev I.V."/>
            <person name="Debuchy R."/>
            <person name="Gladieux P."/>
            <person name="Thoren M.H."/>
            <person name="Johannesson H."/>
        </authorList>
    </citation>
    <scope>NUCLEOTIDE SEQUENCE</scope>
    <source>
        <strain evidence="5">PSN293</strain>
    </source>
</reference>
<dbReference type="Pfam" id="PF12796">
    <property type="entry name" value="Ank_2"/>
    <property type="match status" value="1"/>
</dbReference>
<feature type="repeat" description="ANK" evidence="2">
    <location>
        <begin position="1375"/>
        <end position="1418"/>
    </location>
</feature>
<dbReference type="InterPro" id="IPR027417">
    <property type="entry name" value="P-loop_NTPase"/>
</dbReference>
<reference evidence="5" key="1">
    <citation type="journal article" date="2023" name="Mol. Phylogenet. Evol.">
        <title>Genome-scale phylogeny and comparative genomics of the fungal order Sordariales.</title>
        <authorList>
            <person name="Hensen N."/>
            <person name="Bonometti L."/>
            <person name="Westerberg I."/>
            <person name="Brannstrom I.O."/>
            <person name="Guillou S."/>
            <person name="Cros-Aarteil S."/>
            <person name="Calhoun S."/>
            <person name="Haridas S."/>
            <person name="Kuo A."/>
            <person name="Mondo S."/>
            <person name="Pangilinan J."/>
            <person name="Riley R."/>
            <person name="LaButti K."/>
            <person name="Andreopoulos B."/>
            <person name="Lipzen A."/>
            <person name="Chen C."/>
            <person name="Yan M."/>
            <person name="Daum C."/>
            <person name="Ng V."/>
            <person name="Clum A."/>
            <person name="Steindorff A."/>
            <person name="Ohm R.A."/>
            <person name="Martin F."/>
            <person name="Silar P."/>
            <person name="Natvig D.O."/>
            <person name="Lalanne C."/>
            <person name="Gautier V."/>
            <person name="Ament-Velasquez S.L."/>
            <person name="Kruys A."/>
            <person name="Hutchinson M.I."/>
            <person name="Powell A.J."/>
            <person name="Barry K."/>
            <person name="Miller A.N."/>
            <person name="Grigoriev I.V."/>
            <person name="Debuchy R."/>
            <person name="Gladieux P."/>
            <person name="Hiltunen Thoren M."/>
            <person name="Johannesson H."/>
        </authorList>
    </citation>
    <scope>NUCLEOTIDE SEQUENCE</scope>
    <source>
        <strain evidence="5">PSN293</strain>
    </source>
</reference>
<feature type="region of interest" description="Disordered" evidence="3">
    <location>
        <begin position="878"/>
        <end position="901"/>
    </location>
</feature>
<gene>
    <name evidence="5" type="ORF">QBC37DRAFT_461944</name>
</gene>
<comment type="caution">
    <text evidence="5">The sequence shown here is derived from an EMBL/GenBank/DDBJ whole genome shotgun (WGS) entry which is preliminary data.</text>
</comment>
<accession>A0AAN7B833</accession>
<evidence type="ECO:0000313" key="5">
    <source>
        <dbReference type="EMBL" id="KAK4214328.1"/>
    </source>
</evidence>
<dbReference type="SUPFAM" id="SSF52540">
    <property type="entry name" value="P-loop containing nucleoside triphosphate hydrolases"/>
    <property type="match status" value="1"/>
</dbReference>
<dbReference type="Gene3D" id="3.40.50.1820">
    <property type="entry name" value="alpha/beta hydrolase"/>
    <property type="match status" value="1"/>
</dbReference>
<dbReference type="SUPFAM" id="SSF53474">
    <property type="entry name" value="alpha/beta-Hydrolases"/>
    <property type="match status" value="1"/>
</dbReference>
<dbReference type="PROSITE" id="PS50297">
    <property type="entry name" value="ANK_REP_REGION"/>
    <property type="match status" value="1"/>
</dbReference>
<feature type="repeat" description="ANK" evidence="2">
    <location>
        <begin position="1169"/>
        <end position="1207"/>
    </location>
</feature>
<dbReference type="Pfam" id="PF24883">
    <property type="entry name" value="NPHP3_N"/>
    <property type="match status" value="1"/>
</dbReference>
<dbReference type="Pfam" id="PF00023">
    <property type="entry name" value="Ank"/>
    <property type="match status" value="1"/>
</dbReference>
<dbReference type="PANTHER" id="PTHR10039">
    <property type="entry name" value="AMELOGENIN"/>
    <property type="match status" value="1"/>
</dbReference>
<dbReference type="PROSITE" id="PS50088">
    <property type="entry name" value="ANK_REPEAT"/>
    <property type="match status" value="2"/>
</dbReference>
<dbReference type="Gene3D" id="3.40.50.300">
    <property type="entry name" value="P-loop containing nucleotide triphosphate hydrolases"/>
    <property type="match status" value="1"/>
</dbReference>
<dbReference type="Gene3D" id="1.25.40.20">
    <property type="entry name" value="Ankyrin repeat-containing domain"/>
    <property type="match status" value="2"/>
</dbReference>
<dbReference type="PANTHER" id="PTHR10039:SF5">
    <property type="entry name" value="NACHT DOMAIN-CONTAINING PROTEIN"/>
    <property type="match status" value="1"/>
</dbReference>
<name>A0AAN7B833_9PEZI</name>
<evidence type="ECO:0000259" key="4">
    <source>
        <dbReference type="Pfam" id="PF24883"/>
    </source>
</evidence>
<evidence type="ECO:0000256" key="2">
    <source>
        <dbReference type="PROSITE-ProRule" id="PRU00023"/>
    </source>
</evidence>
<evidence type="ECO:0000256" key="3">
    <source>
        <dbReference type="SAM" id="MobiDB-lite"/>
    </source>
</evidence>
<dbReference type="InterPro" id="IPR056884">
    <property type="entry name" value="NPHP3-like_N"/>
</dbReference>
<feature type="compositionally biased region" description="Basic residues" evidence="3">
    <location>
        <begin position="45"/>
        <end position="55"/>
    </location>
</feature>
<dbReference type="SUPFAM" id="SSF48403">
    <property type="entry name" value="Ankyrin repeat"/>
    <property type="match status" value="2"/>
</dbReference>
<feature type="domain" description="Nephrocystin 3-like N-terminal" evidence="4">
    <location>
        <begin position="391"/>
        <end position="566"/>
    </location>
</feature>
<feature type="region of interest" description="Disordered" evidence="3">
    <location>
        <begin position="747"/>
        <end position="773"/>
    </location>
</feature>
<feature type="region of interest" description="Disordered" evidence="3">
    <location>
        <begin position="32"/>
        <end position="55"/>
    </location>
</feature>